<dbReference type="InterPro" id="IPR001119">
    <property type="entry name" value="SLH_dom"/>
</dbReference>
<dbReference type="RefSeq" id="WP_231594406.1">
    <property type="nucleotide sequence ID" value="NZ_FONN01000026.1"/>
</dbReference>
<feature type="domain" description="Fibronectin type-III" evidence="4">
    <location>
        <begin position="1005"/>
        <end position="1091"/>
    </location>
</feature>
<dbReference type="EMBL" id="FONN01000026">
    <property type="protein sequence ID" value="SFF32335.1"/>
    <property type="molecule type" value="Genomic_DNA"/>
</dbReference>
<feature type="domain" description="Ig-like" evidence="3">
    <location>
        <begin position="500"/>
        <end position="587"/>
    </location>
</feature>
<dbReference type="PANTHER" id="PTHR10075:SF14">
    <property type="entry name" value="CELL ADHESION MOLECULE DSCAM2-RELATED"/>
    <property type="match status" value="1"/>
</dbReference>
<evidence type="ECO:0000256" key="1">
    <source>
        <dbReference type="ARBA" id="ARBA00023319"/>
    </source>
</evidence>
<dbReference type="SUPFAM" id="SSF49265">
    <property type="entry name" value="Fibronectin type III"/>
    <property type="match status" value="1"/>
</dbReference>
<protein>
    <submittedName>
        <fullName evidence="6">S-layer homology domain-containing protein</fullName>
    </submittedName>
</protein>
<feature type="domain" description="Fibronectin type-III" evidence="4">
    <location>
        <begin position="912"/>
        <end position="1004"/>
    </location>
</feature>
<keyword evidence="1" id="KW-0393">Immunoglobulin domain</keyword>
<dbReference type="CDD" id="cd00063">
    <property type="entry name" value="FN3"/>
    <property type="match status" value="2"/>
</dbReference>
<dbReference type="SMART" id="SM00060">
    <property type="entry name" value="FN3"/>
    <property type="match status" value="2"/>
</dbReference>
<organism evidence="6 7">
    <name type="scientific">Paenibacillus algorifonticola</name>
    <dbReference type="NCBI Taxonomy" id="684063"/>
    <lineage>
        <taxon>Bacteria</taxon>
        <taxon>Bacillati</taxon>
        <taxon>Bacillota</taxon>
        <taxon>Bacilli</taxon>
        <taxon>Bacillales</taxon>
        <taxon>Paenibacillaceae</taxon>
        <taxon>Paenibacillus</taxon>
    </lineage>
</organism>
<feature type="domain" description="SLH" evidence="5">
    <location>
        <begin position="1341"/>
        <end position="1404"/>
    </location>
</feature>
<keyword evidence="7" id="KW-1185">Reference proteome</keyword>
<feature type="domain" description="SLH" evidence="5">
    <location>
        <begin position="1472"/>
        <end position="1532"/>
    </location>
</feature>
<dbReference type="PROSITE" id="PS50835">
    <property type="entry name" value="IG_LIKE"/>
    <property type="match status" value="4"/>
</dbReference>
<evidence type="ECO:0000313" key="6">
    <source>
        <dbReference type="EMBL" id="SFF32335.1"/>
    </source>
</evidence>
<proteinExistence type="predicted"/>
<dbReference type="Gene3D" id="2.60.40.10">
    <property type="entry name" value="Immunoglobulins"/>
    <property type="match status" value="9"/>
</dbReference>
<evidence type="ECO:0000259" key="5">
    <source>
        <dbReference type="PROSITE" id="PS51272"/>
    </source>
</evidence>
<dbReference type="SUPFAM" id="SSF48726">
    <property type="entry name" value="Immunoglobulin"/>
    <property type="match status" value="5"/>
</dbReference>
<dbReference type="Proteomes" id="UP000183410">
    <property type="component" value="Unassembled WGS sequence"/>
</dbReference>
<evidence type="ECO:0000259" key="3">
    <source>
        <dbReference type="PROSITE" id="PS50835"/>
    </source>
</evidence>
<dbReference type="Pfam" id="PF00395">
    <property type="entry name" value="SLH"/>
    <property type="match status" value="3"/>
</dbReference>
<feature type="domain" description="Ig-like" evidence="3">
    <location>
        <begin position="812"/>
        <end position="899"/>
    </location>
</feature>
<dbReference type="SMART" id="SM00409">
    <property type="entry name" value="IG"/>
    <property type="match status" value="7"/>
</dbReference>
<dbReference type="PANTHER" id="PTHR10075">
    <property type="entry name" value="BASIGIN RELATED"/>
    <property type="match status" value="1"/>
</dbReference>
<feature type="region of interest" description="Disordered" evidence="2">
    <location>
        <begin position="1093"/>
        <end position="1112"/>
    </location>
</feature>
<dbReference type="InterPro" id="IPR003961">
    <property type="entry name" value="FN3_dom"/>
</dbReference>
<dbReference type="InterPro" id="IPR003599">
    <property type="entry name" value="Ig_sub"/>
</dbReference>
<dbReference type="InterPro" id="IPR036116">
    <property type="entry name" value="FN3_sf"/>
</dbReference>
<reference evidence="7" key="1">
    <citation type="submission" date="2016-10" db="EMBL/GenBank/DDBJ databases">
        <authorList>
            <person name="Varghese N."/>
            <person name="Submissions S."/>
        </authorList>
    </citation>
    <scope>NUCLEOTIDE SEQUENCE [LARGE SCALE GENOMIC DNA]</scope>
    <source>
        <strain evidence="7">CGMCC 1.10223</strain>
    </source>
</reference>
<evidence type="ECO:0000313" key="7">
    <source>
        <dbReference type="Proteomes" id="UP000183410"/>
    </source>
</evidence>
<sequence length="1532" mass="156508">MNPFIDVAAAAITPTTVTFSTNEATAWNDGIAEDGEGGSSNIAGINMQFYNISDTAGTIITEKLVHGDTQAGDSFDALTSYAANITGGWKGMGIQSSDGTTFRLKGFFYSNFGVSTSITVKGYRNDIEVGSTSFNTDELVNDYSSKTEILGTAFYNVDKVLLYSAASSWHGINNIQIEEPIITNAAAPTIGTQPTDKTVNVGGSANLSVAASGGATLSYQWYSNSTNSNVGGSLIGGATGASYAAPTSSAGTTYYYVVVTNTDSSATGNQTATATSNAAEVTVNALTHAATPTIGTQPTDKTVNVGGNASLSVAASGSATLSYQWYSNSTNSNVGGTLIGGATSASYAAPTSSAGTTYYYVVVTNTDSSATGNQTATATSNAATVNVNALTNASIPTINTQPTDKTLNVGGSANLSVAASGGVSLSYQWYSNSTNSNVGGTLIGSATSASYAAPTSSAGTTYYYVVVTNTDSSATGNQTATTTSNAATVTVNALTNASTPSINTQPTDKTVNVGDSANLSVAASGGATLSYQWFSNSTNSNVGGALIGGATSASYSAPTSSAGTIYYYVVVTNTDNSATGNQTATATSNVATVTVNALTNASTPSIDTEPTDRTVNVGDSANLSVAASGDSTLSYQWYSNSTNSTVGGTLIGGATSATYAAPTSSAGTTYYYVVVTNTDSSATGMQTATATSNVATVTVNALTNASTPSIDTEPTDRTVNVDDSAGLSVAASGGATLSYQWYSNSTNSNVGGTLIGSATSASYAAPTFSAGTIYYYVVVTNTDSSATGNQTATATSNAVTVTVNALTNASTPTIDTQPTDKTVNVGDSANLSVAASGGATLSYQWYSNSTNSNVGGTLIGSATSASYSAPTSSAGTTYYYVVITNTDSSATGNQTATATSNAAGVTVNALNAPDQPQNLVALGGNQQVALNWSSSAGASYYNVYIADASGQYSNTPVATGTGTSTIVQSLSNGTAYYFIVKAGGAGGLSLDSNEASTTPATVATAPTNITAVAGDQQATVSFNSPADNGGSLVTGYQITVSPGNATVTGTASPITITGLTNGTSYTFTVKAINAAGESVDSVVSNAVTPIAATNNSGGGGSSSPAVQPTASTATRTGVEVWINGKVENIGTSITSSINNRSTTTIMVDQKMLEQKLAEEGQFAVITIPVSSQSDVIIGEINGQMLKTMEDYQAILEIRTDHAAYRIPALQINSSVISAQLGNARSLQDIKIQITISTPTADVKNFVNNALAKEGLTLVVPAIEFTVKGIYGNKTFEITKFNRYVQRSIAIPTGIDPSKITTGIVVEPDGTVRHVPTKVVKEDGAYFAQINSLTNSTYAIVWHPFEFSDVASHWSKNAVNDMGSRMIIEGDTQGLFNPNRDITRAEFAAVIVRGLGLRLEDGAASFSDVSASDWYSSAIHTAHAYDLINGFEDGTFRPNDKITREQAMLIVAKAMTLTNLKTQLANEAAKQTLLPYKDAVDAADWAKNGIADSVLAGIVSGRTSTELAPKAFITRAEVAAIMQRLLQKSVLIQ</sequence>
<dbReference type="Pfam" id="PF00041">
    <property type="entry name" value="fn3"/>
    <property type="match status" value="1"/>
</dbReference>
<evidence type="ECO:0000259" key="4">
    <source>
        <dbReference type="PROSITE" id="PS50853"/>
    </source>
</evidence>
<dbReference type="PROSITE" id="PS50853">
    <property type="entry name" value="FN3"/>
    <property type="match status" value="2"/>
</dbReference>
<name>A0A1I2HPQ2_9BACL</name>
<dbReference type="PROSITE" id="PS51272">
    <property type="entry name" value="SLH"/>
    <property type="match status" value="3"/>
</dbReference>
<dbReference type="InterPro" id="IPR007110">
    <property type="entry name" value="Ig-like_dom"/>
</dbReference>
<evidence type="ECO:0000256" key="2">
    <source>
        <dbReference type="SAM" id="MobiDB-lite"/>
    </source>
</evidence>
<feature type="domain" description="Ig-like" evidence="3">
    <location>
        <begin position="604"/>
        <end position="691"/>
    </location>
</feature>
<dbReference type="InterPro" id="IPR036179">
    <property type="entry name" value="Ig-like_dom_sf"/>
</dbReference>
<feature type="domain" description="SLH" evidence="5">
    <location>
        <begin position="1405"/>
        <end position="1464"/>
    </location>
</feature>
<dbReference type="InterPro" id="IPR013783">
    <property type="entry name" value="Ig-like_fold"/>
</dbReference>
<feature type="domain" description="Ig-like" evidence="3">
    <location>
        <begin position="292"/>
        <end position="379"/>
    </location>
</feature>
<gene>
    <name evidence="6" type="ORF">SAMN04487969_1262</name>
</gene>
<accession>A0A1I2HPQ2</accession>